<evidence type="ECO:0000256" key="4">
    <source>
        <dbReference type="ARBA" id="ARBA00022833"/>
    </source>
</evidence>
<dbReference type="AlphaFoldDB" id="A0A811P1K1"/>
<dbReference type="Gene3D" id="2.40.50.140">
    <property type="entry name" value="Nucleic acid-binding proteins"/>
    <property type="match status" value="2"/>
</dbReference>
<keyword evidence="2" id="KW-0479">Metal-binding</keyword>
<dbReference type="PANTHER" id="PTHR47165">
    <property type="entry name" value="OS03G0429900 PROTEIN"/>
    <property type="match status" value="1"/>
</dbReference>
<keyword evidence="9" id="KW-1185">Reference proteome</keyword>
<proteinExistence type="inferred from homology"/>
<keyword evidence="4" id="KW-0862">Zinc</keyword>
<evidence type="ECO:0000313" key="8">
    <source>
        <dbReference type="EMBL" id="CAD6232426.1"/>
    </source>
</evidence>
<dbReference type="InterPro" id="IPR013955">
    <property type="entry name" value="Rep_factor-A_C"/>
</dbReference>
<evidence type="ECO:0000256" key="2">
    <source>
        <dbReference type="ARBA" id="ARBA00022723"/>
    </source>
</evidence>
<dbReference type="SUPFAM" id="SSF50249">
    <property type="entry name" value="Nucleic acid-binding proteins"/>
    <property type="match status" value="2"/>
</dbReference>
<dbReference type="InterPro" id="IPR047192">
    <property type="entry name" value="Euk_RPA1_DBD_C"/>
</dbReference>
<dbReference type="OrthoDB" id="692138at2759"/>
<feature type="compositionally biased region" description="Gly residues" evidence="6">
    <location>
        <begin position="816"/>
        <end position="825"/>
    </location>
</feature>
<dbReference type="GO" id="GO:0003677">
    <property type="term" value="F:DNA binding"/>
    <property type="evidence" value="ECO:0007669"/>
    <property type="project" value="UniProtKB-KW"/>
</dbReference>
<evidence type="ECO:0000256" key="3">
    <source>
        <dbReference type="ARBA" id="ARBA00022771"/>
    </source>
</evidence>
<sequence>MAFDLLPALRPRAWRSVICVRVCRKWEYRGGTDDGLIQHVDLVLVDEKGSRMYGEIPGSEVVAKSPLIEEDTTGLLVEKSDAYTVHLPNKPAPTLTRHIVLRDLSYSEMKVSLWGEGAAAFNTDAVNNGAEDKPIVVLFVGGLMKSYQGTYYVSANTASRWYFNPPIHEARQFYDSYQNQRVQIRSVPAPVEQQGQVQAPAPLEEKTLRELNEMDPYDFAENGYRRTVTIGRLVPNVSWWFPSCNRCSKSCVPDGSGYRCNGCSTNSFRFKYKISFVALYGTDEAEMVCFGDVARRIIGKPVQQILRTATNANTYPPDVTKMVSLRFTFQVSLTQQSYYRQQKTYQVVSVVTSHGGQPNAIPHAPVNEDGAHPSTPESDHSLTAATDDGSELVTPNSVTDGGVPSPVATNTPPPSLRIDNTPPAEKKTGDQSAKTRNPSSRKRLTYGSDDLGQASLTDKDSQEDNASAASLDGASIDTVTKRKQPPDDVCSGHVLVYRHEELLSLSIDVFYLCCSFVPIAWQESFSVVLHTDSAAYPPWFQHILLLHAQGIFFTTQLPRPIPARQRMHTVGPRSTVSPSRRGQSLLDSTVIAQTLLPFLPAVPRHTQPLDSILFFPAPTPLLCCFIHVDSTKALSDLELMEDDDPLPKVSRKELFALATKEFKLTIQSEKTTQIDGDTFITRLEIGNIGSKESCDRETKEFLGSSALTKNLSIENAYHTVLTDLENEKRIIIDDYNAEHVSKLKADEPSPLRPSSAAGVRESVDRSRHRVTAKDRESTSPRVRDGPLASPPSATASATAGPLDAGRLDRGSAAPAHGGGLDLHGGGRPHARSHPAPRASEPSTGTLAGLAASSVRDPSPRPR</sequence>
<evidence type="ECO:0000259" key="7">
    <source>
        <dbReference type="Pfam" id="PF08646"/>
    </source>
</evidence>
<organism evidence="8 9">
    <name type="scientific">Miscanthus lutarioriparius</name>
    <dbReference type="NCBI Taxonomy" id="422564"/>
    <lineage>
        <taxon>Eukaryota</taxon>
        <taxon>Viridiplantae</taxon>
        <taxon>Streptophyta</taxon>
        <taxon>Embryophyta</taxon>
        <taxon>Tracheophyta</taxon>
        <taxon>Spermatophyta</taxon>
        <taxon>Magnoliopsida</taxon>
        <taxon>Liliopsida</taxon>
        <taxon>Poales</taxon>
        <taxon>Poaceae</taxon>
        <taxon>PACMAD clade</taxon>
        <taxon>Panicoideae</taxon>
        <taxon>Andropogonodae</taxon>
        <taxon>Andropogoneae</taxon>
        <taxon>Saccharinae</taxon>
        <taxon>Miscanthus</taxon>
    </lineage>
</organism>
<keyword evidence="5" id="KW-0238">DNA-binding</keyword>
<dbReference type="CDD" id="cd04476">
    <property type="entry name" value="RPA1_DBD_C"/>
    <property type="match status" value="1"/>
</dbReference>
<keyword evidence="3" id="KW-0863">Zinc-finger</keyword>
<evidence type="ECO:0000256" key="1">
    <source>
        <dbReference type="ARBA" id="ARBA00005690"/>
    </source>
</evidence>
<dbReference type="EMBL" id="CAJGYO010000005">
    <property type="protein sequence ID" value="CAD6232426.1"/>
    <property type="molecule type" value="Genomic_DNA"/>
</dbReference>
<dbReference type="Pfam" id="PF08646">
    <property type="entry name" value="Rep_fac-A_C"/>
    <property type="match status" value="1"/>
</dbReference>
<evidence type="ECO:0000256" key="6">
    <source>
        <dbReference type="SAM" id="MobiDB-lite"/>
    </source>
</evidence>
<feature type="compositionally biased region" description="Low complexity" evidence="6">
    <location>
        <begin position="785"/>
        <end position="802"/>
    </location>
</feature>
<comment type="similarity">
    <text evidence="1">Belongs to the replication factor A protein 1 family.</text>
</comment>
<dbReference type="PANTHER" id="PTHR47165:SF3">
    <property type="entry name" value="RETROTRANSPOSON-LIKE PROTEIN"/>
    <property type="match status" value="1"/>
</dbReference>
<feature type="region of interest" description="Disordered" evidence="6">
    <location>
        <begin position="354"/>
        <end position="487"/>
    </location>
</feature>
<name>A0A811P1K1_9POAL</name>
<feature type="compositionally biased region" description="Basic and acidic residues" evidence="6">
    <location>
        <begin position="761"/>
        <end position="784"/>
    </location>
</feature>
<evidence type="ECO:0000256" key="5">
    <source>
        <dbReference type="ARBA" id="ARBA00023125"/>
    </source>
</evidence>
<evidence type="ECO:0000313" key="9">
    <source>
        <dbReference type="Proteomes" id="UP000604825"/>
    </source>
</evidence>
<dbReference type="Proteomes" id="UP000604825">
    <property type="component" value="Unassembled WGS sequence"/>
</dbReference>
<dbReference type="InterPro" id="IPR012340">
    <property type="entry name" value="NA-bd_OB-fold"/>
</dbReference>
<feature type="region of interest" description="Disordered" evidence="6">
    <location>
        <begin position="743"/>
        <end position="862"/>
    </location>
</feature>
<gene>
    <name evidence="8" type="ORF">NCGR_LOCUS22111</name>
</gene>
<protein>
    <recommendedName>
        <fullName evidence="7">Replication factor A C-terminal domain-containing protein</fullName>
    </recommendedName>
</protein>
<feature type="domain" description="Replication factor A C-terminal" evidence="7">
    <location>
        <begin position="238"/>
        <end position="350"/>
    </location>
</feature>
<accession>A0A811P1K1</accession>
<comment type="caution">
    <text evidence="8">The sequence shown here is derived from an EMBL/GenBank/DDBJ whole genome shotgun (WGS) entry which is preliminary data.</text>
</comment>
<dbReference type="CDD" id="cd04481">
    <property type="entry name" value="RPA1_DBD_B_like"/>
    <property type="match status" value="1"/>
</dbReference>
<dbReference type="GO" id="GO:0008270">
    <property type="term" value="F:zinc ion binding"/>
    <property type="evidence" value="ECO:0007669"/>
    <property type="project" value="UniProtKB-KW"/>
</dbReference>
<reference evidence="8" key="1">
    <citation type="submission" date="2020-10" db="EMBL/GenBank/DDBJ databases">
        <authorList>
            <person name="Han B."/>
            <person name="Lu T."/>
            <person name="Zhao Q."/>
            <person name="Huang X."/>
            <person name="Zhao Y."/>
        </authorList>
    </citation>
    <scope>NUCLEOTIDE SEQUENCE</scope>
</reference>